<dbReference type="RefSeq" id="WP_349244039.1">
    <property type="nucleotide sequence ID" value="NZ_JASCXX010000005.1"/>
</dbReference>
<evidence type="ECO:0000313" key="2">
    <source>
        <dbReference type="EMBL" id="MDI6448629.1"/>
    </source>
</evidence>
<name>A0AAW6TYX3_9BACT</name>
<protein>
    <submittedName>
        <fullName evidence="2">Uncharacterized protein</fullName>
    </submittedName>
</protein>
<dbReference type="EMBL" id="JASCXX010000005">
    <property type="protein sequence ID" value="MDI6448629.1"/>
    <property type="molecule type" value="Genomic_DNA"/>
</dbReference>
<comment type="caution">
    <text evidence="2">The sequence shown here is derived from an EMBL/GenBank/DDBJ whole genome shotgun (WGS) entry which is preliminary data.</text>
</comment>
<evidence type="ECO:0000256" key="1">
    <source>
        <dbReference type="SAM" id="MobiDB-lite"/>
    </source>
</evidence>
<dbReference type="AlphaFoldDB" id="A0AAW6TYX3"/>
<organism evidence="2 3">
    <name type="scientific">Anaerobaca lacustris</name>
    <dbReference type="NCBI Taxonomy" id="3044600"/>
    <lineage>
        <taxon>Bacteria</taxon>
        <taxon>Pseudomonadati</taxon>
        <taxon>Planctomycetota</taxon>
        <taxon>Phycisphaerae</taxon>
        <taxon>Sedimentisphaerales</taxon>
        <taxon>Anaerobacaceae</taxon>
        <taxon>Anaerobaca</taxon>
    </lineage>
</organism>
<keyword evidence="3" id="KW-1185">Reference proteome</keyword>
<proteinExistence type="predicted"/>
<gene>
    <name evidence="2" type="ORF">QJ522_06205</name>
</gene>
<dbReference type="Proteomes" id="UP001431776">
    <property type="component" value="Unassembled WGS sequence"/>
</dbReference>
<feature type="compositionally biased region" description="Basic and acidic residues" evidence="1">
    <location>
        <begin position="1"/>
        <end position="13"/>
    </location>
</feature>
<sequence>MTNEEYRKSRGTDKPFSASEEQVKETWNASVRKEKYQYRKPNASPEAKP</sequence>
<evidence type="ECO:0000313" key="3">
    <source>
        <dbReference type="Proteomes" id="UP001431776"/>
    </source>
</evidence>
<feature type="region of interest" description="Disordered" evidence="1">
    <location>
        <begin position="1"/>
        <end position="49"/>
    </location>
</feature>
<reference evidence="2" key="1">
    <citation type="submission" date="2023-05" db="EMBL/GenBank/DDBJ databases">
        <title>Anaerotaeda fermentans gen. nov., sp. nov., a novel anaerobic planctomycete of the new family within the order Sedimentisphaerales isolated from Taman Peninsula, Russia.</title>
        <authorList>
            <person name="Khomyakova M.A."/>
            <person name="Merkel A.Y."/>
            <person name="Slobodkin A.I."/>
        </authorList>
    </citation>
    <scope>NUCLEOTIDE SEQUENCE</scope>
    <source>
        <strain evidence="2">M17dextr</strain>
    </source>
</reference>
<accession>A0AAW6TYX3</accession>